<reference evidence="1 2" key="1">
    <citation type="journal article" date="2020" name="Genes (Basel)">
        <title>Genomic Comparison of Insect Gut Symbionts from Divergent Burkholderia Subclades.</title>
        <authorList>
            <person name="Takeshita K."/>
            <person name="Kikuchi Y."/>
        </authorList>
    </citation>
    <scope>NUCLEOTIDE SEQUENCE [LARGE SCALE GENOMIC DNA]</scope>
    <source>
        <strain evidence="1 2">PGU16</strain>
    </source>
</reference>
<keyword evidence="2" id="KW-1185">Reference proteome</keyword>
<name>A0A7I8BSQ3_9BURK</name>
<evidence type="ECO:0000313" key="1">
    <source>
        <dbReference type="EMBL" id="BCF91221.1"/>
    </source>
</evidence>
<gene>
    <name evidence="1" type="ORF">PPGU16_42880</name>
</gene>
<evidence type="ECO:0000313" key="2">
    <source>
        <dbReference type="Proteomes" id="UP000510888"/>
    </source>
</evidence>
<dbReference type="AlphaFoldDB" id="A0A7I8BSQ3"/>
<organism evidence="1 2">
    <name type="scientific">Paraburkholderia largidicola</name>
    <dbReference type="NCBI Taxonomy" id="3014751"/>
    <lineage>
        <taxon>Bacteria</taxon>
        <taxon>Pseudomonadati</taxon>
        <taxon>Pseudomonadota</taxon>
        <taxon>Betaproteobacteria</taxon>
        <taxon>Burkholderiales</taxon>
        <taxon>Burkholderiaceae</taxon>
        <taxon>Paraburkholderia</taxon>
    </lineage>
</organism>
<accession>A0A7I8BSQ3</accession>
<dbReference type="Proteomes" id="UP000510888">
    <property type="component" value="Chromosome 2"/>
</dbReference>
<protein>
    <submittedName>
        <fullName evidence="1">Uncharacterized protein</fullName>
    </submittedName>
</protein>
<dbReference type="EMBL" id="AP023175">
    <property type="protein sequence ID" value="BCF91221.1"/>
    <property type="molecule type" value="Genomic_DNA"/>
</dbReference>
<proteinExistence type="predicted"/>
<sequence length="108" mass="12068">MVFVCDARWFAWVCAGIRVLPSCFKRCPCAGRHLLFFAAAKKSRQKKAANTASPCSCPRAPNVPILHAAVHLFAFVANALNVRLTRFEYPRKGQRQRMVYAAQVANCV</sequence>
<dbReference type="KEGG" id="plad:PPGU16_42880"/>